<evidence type="ECO:0000259" key="3">
    <source>
        <dbReference type="PROSITE" id="PS01124"/>
    </source>
</evidence>
<comment type="caution">
    <text evidence="4">The sequence shown here is derived from an EMBL/GenBank/DDBJ whole genome shotgun (WGS) entry which is preliminary data.</text>
</comment>
<proteinExistence type="predicted"/>
<gene>
    <name evidence="4" type="ORF">H8704_02955</name>
</gene>
<protein>
    <submittedName>
        <fullName evidence="4">AraC family transcriptional regulator</fullName>
    </submittedName>
</protein>
<name>A0ABR7MZ03_9FIRM</name>
<accession>A0ABR7MZ03</accession>
<dbReference type="InterPro" id="IPR018060">
    <property type="entry name" value="HTH_AraC"/>
</dbReference>
<sequence length="59" mass="7019">MWLPKQTVIPTTSPNYSDYSYIEIATYLGFSSQSHLGTHFKKHTGYTLRQYREIYGRRE</sequence>
<dbReference type="InterPro" id="IPR009057">
    <property type="entry name" value="Homeodomain-like_sf"/>
</dbReference>
<dbReference type="RefSeq" id="WP_408611184.1">
    <property type="nucleotide sequence ID" value="NZ_JACRSX010000002.1"/>
</dbReference>
<reference evidence="4 5" key="1">
    <citation type="submission" date="2020-08" db="EMBL/GenBank/DDBJ databases">
        <title>Genome public.</title>
        <authorList>
            <person name="Liu C."/>
            <person name="Sun Q."/>
        </authorList>
    </citation>
    <scope>NUCLEOTIDE SEQUENCE [LARGE SCALE GENOMIC DNA]</scope>
    <source>
        <strain evidence="4 5">NSJ-37</strain>
    </source>
</reference>
<evidence type="ECO:0000313" key="4">
    <source>
        <dbReference type="EMBL" id="MBC8561596.1"/>
    </source>
</evidence>
<dbReference type="EMBL" id="JACRSX010000002">
    <property type="protein sequence ID" value="MBC8561596.1"/>
    <property type="molecule type" value="Genomic_DNA"/>
</dbReference>
<dbReference type="Pfam" id="PF12833">
    <property type="entry name" value="HTH_18"/>
    <property type="match status" value="1"/>
</dbReference>
<feature type="domain" description="HTH araC/xylS-type" evidence="3">
    <location>
        <begin position="17"/>
        <end position="54"/>
    </location>
</feature>
<evidence type="ECO:0000313" key="5">
    <source>
        <dbReference type="Proteomes" id="UP000606193"/>
    </source>
</evidence>
<dbReference type="PROSITE" id="PS01124">
    <property type="entry name" value="HTH_ARAC_FAMILY_2"/>
    <property type="match status" value="1"/>
</dbReference>
<evidence type="ECO:0000256" key="1">
    <source>
        <dbReference type="ARBA" id="ARBA00023015"/>
    </source>
</evidence>
<keyword evidence="2" id="KW-0804">Transcription</keyword>
<dbReference type="Gene3D" id="1.10.10.60">
    <property type="entry name" value="Homeodomain-like"/>
    <property type="match status" value="1"/>
</dbReference>
<evidence type="ECO:0000256" key="2">
    <source>
        <dbReference type="ARBA" id="ARBA00023163"/>
    </source>
</evidence>
<keyword evidence="5" id="KW-1185">Reference proteome</keyword>
<organism evidence="4 5">
    <name type="scientific">Jutongia huaianensis</name>
    <dbReference type="NCBI Taxonomy" id="2763668"/>
    <lineage>
        <taxon>Bacteria</taxon>
        <taxon>Bacillati</taxon>
        <taxon>Bacillota</taxon>
        <taxon>Clostridia</taxon>
        <taxon>Lachnospirales</taxon>
        <taxon>Lachnospiraceae</taxon>
        <taxon>Jutongia</taxon>
    </lineage>
</organism>
<dbReference type="SUPFAM" id="SSF46689">
    <property type="entry name" value="Homeodomain-like"/>
    <property type="match status" value="1"/>
</dbReference>
<dbReference type="Proteomes" id="UP000606193">
    <property type="component" value="Unassembled WGS sequence"/>
</dbReference>
<keyword evidence="1" id="KW-0805">Transcription regulation</keyword>